<name>A0ABN0ZAB0_9ACTN</name>
<dbReference type="EMBL" id="BAAABY010000002">
    <property type="protein sequence ID" value="GAA0441297.1"/>
    <property type="molecule type" value="Genomic_DNA"/>
</dbReference>
<evidence type="ECO:0000313" key="1">
    <source>
        <dbReference type="EMBL" id="GAA0441297.1"/>
    </source>
</evidence>
<accession>A0ABN0ZAB0</accession>
<dbReference type="Proteomes" id="UP001500909">
    <property type="component" value="Unassembled WGS sequence"/>
</dbReference>
<keyword evidence="2" id="KW-1185">Reference proteome</keyword>
<sequence length="141" mass="14192">MQLTREVVRGWAEAILPQLGPPAGHTLTVTGPGFADEAGETADGRSGLLLAGGPVTGVLVAITFADGSAVGVHVEQPMPPADAIALVADRLQDAVLEETGGAPNPPCPGHRHPAVAEVVAGVACWTCPRGDNAAWPILPAS</sequence>
<gene>
    <name evidence="1" type="ORF">GCM10010361_01590</name>
</gene>
<dbReference type="RefSeq" id="WP_346092239.1">
    <property type="nucleotide sequence ID" value="NZ_BAAABY010000002.1"/>
</dbReference>
<evidence type="ECO:0000313" key="2">
    <source>
        <dbReference type="Proteomes" id="UP001500909"/>
    </source>
</evidence>
<organism evidence="1 2">
    <name type="scientific">Streptomyces olivaceiscleroticus</name>
    <dbReference type="NCBI Taxonomy" id="68245"/>
    <lineage>
        <taxon>Bacteria</taxon>
        <taxon>Bacillati</taxon>
        <taxon>Actinomycetota</taxon>
        <taxon>Actinomycetes</taxon>
        <taxon>Kitasatosporales</taxon>
        <taxon>Streptomycetaceae</taxon>
        <taxon>Streptomyces</taxon>
    </lineage>
</organism>
<reference evidence="1 2" key="1">
    <citation type="journal article" date="2019" name="Int. J. Syst. Evol. Microbiol.">
        <title>The Global Catalogue of Microorganisms (GCM) 10K type strain sequencing project: providing services to taxonomists for standard genome sequencing and annotation.</title>
        <authorList>
            <consortium name="The Broad Institute Genomics Platform"/>
            <consortium name="The Broad Institute Genome Sequencing Center for Infectious Disease"/>
            <person name="Wu L."/>
            <person name="Ma J."/>
        </authorList>
    </citation>
    <scope>NUCLEOTIDE SEQUENCE [LARGE SCALE GENOMIC DNA]</scope>
    <source>
        <strain evidence="1 2">JCM 4805</strain>
    </source>
</reference>
<proteinExistence type="predicted"/>
<comment type="caution">
    <text evidence="1">The sequence shown here is derived from an EMBL/GenBank/DDBJ whole genome shotgun (WGS) entry which is preliminary data.</text>
</comment>
<protein>
    <submittedName>
        <fullName evidence="1">Uncharacterized protein</fullName>
    </submittedName>
</protein>